<evidence type="ECO:0000256" key="2">
    <source>
        <dbReference type="SAM" id="Phobius"/>
    </source>
</evidence>
<keyword evidence="2" id="KW-0472">Membrane</keyword>
<comment type="caution">
    <text evidence="3">The sequence shown here is derived from an EMBL/GenBank/DDBJ whole genome shotgun (WGS) entry which is preliminary data.</text>
</comment>
<name>A0ABT4HHB8_MYCIR</name>
<protein>
    <recommendedName>
        <fullName evidence="5">Pyrrolo-quinoline quinone</fullName>
    </recommendedName>
</protein>
<evidence type="ECO:0008006" key="5">
    <source>
        <dbReference type="Google" id="ProtNLM"/>
    </source>
</evidence>
<dbReference type="RefSeq" id="WP_268786419.1">
    <property type="nucleotide sequence ID" value="NZ_JAPQYE010000006.1"/>
</dbReference>
<dbReference type="Proteomes" id="UP001084650">
    <property type="component" value="Unassembled WGS sequence"/>
</dbReference>
<reference evidence="3" key="1">
    <citation type="submission" date="2022-12" db="EMBL/GenBank/DDBJ databases">
        <title>Whole genome sequence of Mycolicibacterium iranicum strain SBH312.</title>
        <authorList>
            <person name="Jani J."/>
            <person name="Arifin Mustapha Z."/>
            <person name="Ahmed K."/>
            <person name="Kai Ling C."/>
        </authorList>
    </citation>
    <scope>NUCLEOTIDE SEQUENCE</scope>
    <source>
        <strain evidence="3">SBH312</strain>
    </source>
</reference>
<feature type="transmembrane region" description="Helical" evidence="2">
    <location>
        <begin position="12"/>
        <end position="34"/>
    </location>
</feature>
<dbReference type="EMBL" id="JAPQYE010000006">
    <property type="protein sequence ID" value="MCZ0729348.1"/>
    <property type="molecule type" value="Genomic_DNA"/>
</dbReference>
<gene>
    <name evidence="3" type="ORF">OY187_14930</name>
</gene>
<evidence type="ECO:0000256" key="1">
    <source>
        <dbReference type="SAM" id="MobiDB-lite"/>
    </source>
</evidence>
<feature type="region of interest" description="Disordered" evidence="1">
    <location>
        <begin position="43"/>
        <end position="65"/>
    </location>
</feature>
<keyword evidence="4" id="KW-1185">Reference proteome</keyword>
<accession>A0ABT4HHB8</accession>
<keyword evidence="2" id="KW-0812">Transmembrane</keyword>
<feature type="compositionally biased region" description="Basic and acidic residues" evidence="1">
    <location>
        <begin position="44"/>
        <end position="60"/>
    </location>
</feature>
<organism evidence="3 4">
    <name type="scientific">Mycolicibacterium iranicum</name>
    <name type="common">Mycobacterium iranicum</name>
    <dbReference type="NCBI Taxonomy" id="912594"/>
    <lineage>
        <taxon>Bacteria</taxon>
        <taxon>Bacillati</taxon>
        <taxon>Actinomycetota</taxon>
        <taxon>Actinomycetes</taxon>
        <taxon>Mycobacteriales</taxon>
        <taxon>Mycobacteriaceae</taxon>
        <taxon>Mycolicibacterium</taxon>
    </lineage>
</organism>
<evidence type="ECO:0000313" key="4">
    <source>
        <dbReference type="Proteomes" id="UP001084650"/>
    </source>
</evidence>
<sequence>MTYEHHKRIQRRVALWILTFGVLCVVILLVFFGVSSCIQSAQFSDDRRPPEYPRADHWDPPKQTALQSSMRVKPVPGWVASNEDLGLAPGTRIATDPMPIHSQPLIGNIGDRAFFLVSNGEDLGVVWSLVGLNVDTGQRLFPPVQLKRGGKPYCYLNGPDALLCITTDIDNRTAWVIDSRSGVVTYLGPTELAMRPNDLNVQQVGIYAVAESVDEGVYGIGSRAEPTWFVPGAGNTSPVYVNGLDIDQPPLAFQTVPGINALGKTLFSVTDGRVIEPETPDGSEIMNIQLFPGGFAAEVRPRDQPFGPVMLFDDNGKRMTDVDLGPFGLPIEPAVFEAPVFNDQGWWLFTPDGELVVKTAEPPVRMVGSRLIVDANEFSTRSWDQYDIHTGARGKRCANLDMAGGYIGHEKTSIVVTSDGNPTIGLDTEATDLNTCERLWTISSPPGSSRYVWRINTTLVQLSDDGTELMSLVAPS</sequence>
<evidence type="ECO:0000313" key="3">
    <source>
        <dbReference type="EMBL" id="MCZ0729348.1"/>
    </source>
</evidence>
<keyword evidence="2" id="KW-1133">Transmembrane helix</keyword>
<proteinExistence type="predicted"/>